<proteinExistence type="inferred from homology"/>
<dbReference type="Pfam" id="PF04303">
    <property type="entry name" value="PrpF"/>
    <property type="match status" value="1"/>
</dbReference>
<keyword evidence="4" id="KW-1185">Reference proteome</keyword>
<comment type="caution">
    <text evidence="3">The sequence shown here is derived from an EMBL/GenBank/DDBJ whole genome shotgun (WGS) entry which is preliminary data.</text>
</comment>
<keyword evidence="2 3" id="KW-0413">Isomerase</keyword>
<protein>
    <submittedName>
        <fullName evidence="3">4-oxalomesaconate tautomerase</fullName>
        <ecNumber evidence="3">5.3.2.8</ecNumber>
    </submittedName>
</protein>
<dbReference type="PANTHER" id="PTHR43709:SF3">
    <property type="entry name" value="ISOMERASE YBHH-RELATED"/>
    <property type="match status" value="1"/>
</dbReference>
<dbReference type="EC" id="5.3.2.8" evidence="3"/>
<dbReference type="SUPFAM" id="SSF54506">
    <property type="entry name" value="Diaminopimelate epimerase-like"/>
    <property type="match status" value="2"/>
</dbReference>
<reference evidence="4" key="1">
    <citation type="journal article" date="2019" name="Int. J. Syst. Evol. Microbiol.">
        <title>The Global Catalogue of Microorganisms (GCM) 10K type strain sequencing project: providing services to taxonomists for standard genome sequencing and annotation.</title>
        <authorList>
            <consortium name="The Broad Institute Genomics Platform"/>
            <consortium name="The Broad Institute Genome Sequencing Center for Infectious Disease"/>
            <person name="Wu L."/>
            <person name="Ma J."/>
        </authorList>
    </citation>
    <scope>NUCLEOTIDE SEQUENCE [LARGE SCALE GENOMIC DNA]</scope>
    <source>
        <strain evidence="4">KACC 11588</strain>
    </source>
</reference>
<comment type="similarity">
    <text evidence="1">Belongs to the PrpF family.</text>
</comment>
<evidence type="ECO:0000313" key="4">
    <source>
        <dbReference type="Proteomes" id="UP001596056"/>
    </source>
</evidence>
<sequence>MSDRPDPVRDGIPCLWMRGGTSKGVYLLAADLPSDPAERDRLLLRLMGSPDPRQIDGIGGADPLTSKVAILSPASRADADVDYLFLQVFVDRPLVTDAQGCGNILAGVGPAAIERGLVAAQDGETPVRIHMRNTGEVALARVRTPGGRVSYEGDAAIDGVPGTAAPVPLMFQGIAGSMCGALLPTGNAVDVVEGVEATLIDNGMPCVVLRAADLGITGREDREALEADATLKARVEAVRLAAGPRMNLGDVTETSVPKMILVAAPQAGGAIATRAFIPHRVHATIGVFAAVSVATACTLPGSPAAGLAKRPTDGRFAIEHPTGAVEVLLTFDEAGQVTGAGTLRTARKLLDGRVFAGTAASARRCGSKRPDAREGPGGP</sequence>
<gene>
    <name evidence="3" type="ORF">ACFPOC_09375</name>
</gene>
<name>A0ABW0SCH6_9RHOB</name>
<evidence type="ECO:0000256" key="1">
    <source>
        <dbReference type="ARBA" id="ARBA00007673"/>
    </source>
</evidence>
<dbReference type="InterPro" id="IPR047687">
    <property type="entry name" value="OMA_tautomer-like"/>
</dbReference>
<dbReference type="GO" id="GO:0016853">
    <property type="term" value="F:isomerase activity"/>
    <property type="evidence" value="ECO:0007669"/>
    <property type="project" value="UniProtKB-KW"/>
</dbReference>
<dbReference type="InterPro" id="IPR007400">
    <property type="entry name" value="PrpF-like"/>
</dbReference>
<dbReference type="Proteomes" id="UP001596056">
    <property type="component" value="Unassembled WGS sequence"/>
</dbReference>
<accession>A0ABW0SCH6</accession>
<dbReference type="PANTHER" id="PTHR43709">
    <property type="entry name" value="ACONITATE ISOMERASE-RELATED"/>
    <property type="match status" value="1"/>
</dbReference>
<evidence type="ECO:0000256" key="2">
    <source>
        <dbReference type="ARBA" id="ARBA00023235"/>
    </source>
</evidence>
<organism evidence="3 4">
    <name type="scientific">Rubellimicrobium aerolatum</name>
    <dbReference type="NCBI Taxonomy" id="490979"/>
    <lineage>
        <taxon>Bacteria</taxon>
        <taxon>Pseudomonadati</taxon>
        <taxon>Pseudomonadota</taxon>
        <taxon>Alphaproteobacteria</taxon>
        <taxon>Rhodobacterales</taxon>
        <taxon>Roseobacteraceae</taxon>
        <taxon>Rubellimicrobium</taxon>
    </lineage>
</organism>
<dbReference type="NCBIfam" id="NF033377">
    <property type="entry name" value="OMA_tautomer"/>
    <property type="match status" value="1"/>
</dbReference>
<evidence type="ECO:0000313" key="3">
    <source>
        <dbReference type="EMBL" id="MFC5566626.1"/>
    </source>
</evidence>
<dbReference type="EMBL" id="JBHSNA010000006">
    <property type="protein sequence ID" value="MFC5566626.1"/>
    <property type="molecule type" value="Genomic_DNA"/>
</dbReference>
<dbReference type="Gene3D" id="3.10.310.10">
    <property type="entry name" value="Diaminopimelate Epimerase, Chain A, domain 1"/>
    <property type="match status" value="2"/>
</dbReference>
<dbReference type="RefSeq" id="WP_209840715.1">
    <property type="nucleotide sequence ID" value="NZ_JAGGJP010000008.1"/>
</dbReference>